<sequence length="152" mass="16998">MVIVRTALRVRDPPFFDDTDEQDVEDWLSTFEKATMRSPLLPSGPEETVSECSGSTSGSHPQTRTSASTLGDHERRLTNIANQLRVIKKQLAHIPVIIQQTSPSALETTSSRYVCHRRSASVRVHQASPKADMLSSISSRPRRPLEQWAPYS</sequence>
<reference evidence="2" key="2">
    <citation type="submission" date="2021-09" db="EMBL/GenBank/DDBJ databases">
        <authorList>
            <person name="Jia N."/>
            <person name="Wang J."/>
            <person name="Shi W."/>
            <person name="Du L."/>
            <person name="Sun Y."/>
            <person name="Zhan W."/>
            <person name="Jiang J."/>
            <person name="Wang Q."/>
            <person name="Zhang B."/>
            <person name="Ji P."/>
            <person name="Sakyi L.B."/>
            <person name="Cui X."/>
            <person name="Yuan T."/>
            <person name="Jiang B."/>
            <person name="Yang W."/>
            <person name="Lam T.T.-Y."/>
            <person name="Chang Q."/>
            <person name="Ding S."/>
            <person name="Wang X."/>
            <person name="Zhu J."/>
            <person name="Ruan X."/>
            <person name="Zhao L."/>
            <person name="Wei J."/>
            <person name="Que T."/>
            <person name="Du C."/>
            <person name="Cheng J."/>
            <person name="Dai P."/>
            <person name="Han X."/>
            <person name="Huang E."/>
            <person name="Gao Y."/>
            <person name="Liu J."/>
            <person name="Shao H."/>
            <person name="Ye R."/>
            <person name="Li L."/>
            <person name="Wei W."/>
            <person name="Wang X."/>
            <person name="Wang C."/>
            <person name="Huo Q."/>
            <person name="Li W."/>
            <person name="Guo W."/>
            <person name="Chen H."/>
            <person name="Chen S."/>
            <person name="Zhou L."/>
            <person name="Zhou L."/>
            <person name="Ni X."/>
            <person name="Tian J."/>
            <person name="Zhou Y."/>
            <person name="Sheng Y."/>
            <person name="Liu T."/>
            <person name="Pan Y."/>
            <person name="Xia L."/>
            <person name="Li J."/>
            <person name="Zhao F."/>
            <person name="Cao W."/>
        </authorList>
    </citation>
    <scope>NUCLEOTIDE SEQUENCE</scope>
    <source>
        <strain evidence="2">Rmic-2018</strain>
        <tissue evidence="2">Larvae</tissue>
    </source>
</reference>
<name>A0A9J6DAI9_RHIMP</name>
<keyword evidence="3" id="KW-1185">Reference proteome</keyword>
<accession>A0A9J6DAI9</accession>
<evidence type="ECO:0000313" key="3">
    <source>
        <dbReference type="Proteomes" id="UP000821866"/>
    </source>
</evidence>
<evidence type="ECO:0000256" key="1">
    <source>
        <dbReference type="SAM" id="MobiDB-lite"/>
    </source>
</evidence>
<dbReference type="EMBL" id="JABSTU010000010">
    <property type="protein sequence ID" value="KAH8019213.1"/>
    <property type="molecule type" value="Genomic_DNA"/>
</dbReference>
<comment type="caution">
    <text evidence="2">The sequence shown here is derived from an EMBL/GenBank/DDBJ whole genome shotgun (WGS) entry which is preliminary data.</text>
</comment>
<gene>
    <name evidence="2" type="ORF">HPB51_018196</name>
</gene>
<organism evidence="2 3">
    <name type="scientific">Rhipicephalus microplus</name>
    <name type="common">Cattle tick</name>
    <name type="synonym">Boophilus microplus</name>
    <dbReference type="NCBI Taxonomy" id="6941"/>
    <lineage>
        <taxon>Eukaryota</taxon>
        <taxon>Metazoa</taxon>
        <taxon>Ecdysozoa</taxon>
        <taxon>Arthropoda</taxon>
        <taxon>Chelicerata</taxon>
        <taxon>Arachnida</taxon>
        <taxon>Acari</taxon>
        <taxon>Parasitiformes</taxon>
        <taxon>Ixodida</taxon>
        <taxon>Ixodoidea</taxon>
        <taxon>Ixodidae</taxon>
        <taxon>Rhipicephalinae</taxon>
        <taxon>Rhipicephalus</taxon>
        <taxon>Boophilus</taxon>
    </lineage>
</organism>
<proteinExistence type="predicted"/>
<evidence type="ECO:0000313" key="2">
    <source>
        <dbReference type="EMBL" id="KAH8019213.1"/>
    </source>
</evidence>
<feature type="compositionally biased region" description="Polar residues" evidence="1">
    <location>
        <begin position="50"/>
        <end position="69"/>
    </location>
</feature>
<reference evidence="2" key="1">
    <citation type="journal article" date="2020" name="Cell">
        <title>Large-Scale Comparative Analyses of Tick Genomes Elucidate Their Genetic Diversity and Vector Capacities.</title>
        <authorList>
            <consortium name="Tick Genome and Microbiome Consortium (TIGMIC)"/>
            <person name="Jia N."/>
            <person name="Wang J."/>
            <person name="Shi W."/>
            <person name="Du L."/>
            <person name="Sun Y."/>
            <person name="Zhan W."/>
            <person name="Jiang J.F."/>
            <person name="Wang Q."/>
            <person name="Zhang B."/>
            <person name="Ji P."/>
            <person name="Bell-Sakyi L."/>
            <person name="Cui X.M."/>
            <person name="Yuan T.T."/>
            <person name="Jiang B.G."/>
            <person name="Yang W.F."/>
            <person name="Lam T.T."/>
            <person name="Chang Q.C."/>
            <person name="Ding S.J."/>
            <person name="Wang X.J."/>
            <person name="Zhu J.G."/>
            <person name="Ruan X.D."/>
            <person name="Zhao L."/>
            <person name="Wei J.T."/>
            <person name="Ye R.Z."/>
            <person name="Que T.C."/>
            <person name="Du C.H."/>
            <person name="Zhou Y.H."/>
            <person name="Cheng J.X."/>
            <person name="Dai P.F."/>
            <person name="Guo W.B."/>
            <person name="Han X.H."/>
            <person name="Huang E.J."/>
            <person name="Li L.F."/>
            <person name="Wei W."/>
            <person name="Gao Y.C."/>
            <person name="Liu J.Z."/>
            <person name="Shao H.Z."/>
            <person name="Wang X."/>
            <person name="Wang C.C."/>
            <person name="Yang T.C."/>
            <person name="Huo Q.B."/>
            <person name="Li W."/>
            <person name="Chen H.Y."/>
            <person name="Chen S.E."/>
            <person name="Zhou L.G."/>
            <person name="Ni X.B."/>
            <person name="Tian J.H."/>
            <person name="Sheng Y."/>
            <person name="Liu T."/>
            <person name="Pan Y.S."/>
            <person name="Xia L.Y."/>
            <person name="Li J."/>
            <person name="Zhao F."/>
            <person name="Cao W.C."/>
        </authorList>
    </citation>
    <scope>NUCLEOTIDE SEQUENCE</scope>
    <source>
        <strain evidence="2">Rmic-2018</strain>
    </source>
</reference>
<dbReference type="Proteomes" id="UP000821866">
    <property type="component" value="Chromosome 8"/>
</dbReference>
<feature type="region of interest" description="Disordered" evidence="1">
    <location>
        <begin position="124"/>
        <end position="152"/>
    </location>
</feature>
<protein>
    <submittedName>
        <fullName evidence="2">Uncharacterized protein</fullName>
    </submittedName>
</protein>
<feature type="region of interest" description="Disordered" evidence="1">
    <location>
        <begin position="36"/>
        <end position="74"/>
    </location>
</feature>
<dbReference type="AlphaFoldDB" id="A0A9J6DAI9"/>